<dbReference type="Proteomes" id="UP000054217">
    <property type="component" value="Unassembled WGS sequence"/>
</dbReference>
<name>A0A0C3MZU7_PISTI</name>
<dbReference type="InParanoid" id="A0A0C3MZU7"/>
<dbReference type="SUPFAM" id="SSF52540">
    <property type="entry name" value="P-loop containing nucleoside triphosphate hydrolases"/>
    <property type="match status" value="1"/>
</dbReference>
<organism evidence="1 2">
    <name type="scientific">Pisolithus tinctorius Marx 270</name>
    <dbReference type="NCBI Taxonomy" id="870435"/>
    <lineage>
        <taxon>Eukaryota</taxon>
        <taxon>Fungi</taxon>
        <taxon>Dikarya</taxon>
        <taxon>Basidiomycota</taxon>
        <taxon>Agaricomycotina</taxon>
        <taxon>Agaricomycetes</taxon>
        <taxon>Agaricomycetidae</taxon>
        <taxon>Boletales</taxon>
        <taxon>Sclerodermatineae</taxon>
        <taxon>Pisolithaceae</taxon>
        <taxon>Pisolithus</taxon>
    </lineage>
</organism>
<reference evidence="1 2" key="1">
    <citation type="submission" date="2014-04" db="EMBL/GenBank/DDBJ databases">
        <authorList>
            <consortium name="DOE Joint Genome Institute"/>
            <person name="Kuo A."/>
            <person name="Kohler A."/>
            <person name="Costa M.D."/>
            <person name="Nagy L.G."/>
            <person name="Floudas D."/>
            <person name="Copeland A."/>
            <person name="Barry K.W."/>
            <person name="Cichocki N."/>
            <person name="Veneault-Fourrey C."/>
            <person name="LaButti K."/>
            <person name="Lindquist E.A."/>
            <person name="Lipzen A."/>
            <person name="Lundell T."/>
            <person name="Morin E."/>
            <person name="Murat C."/>
            <person name="Sun H."/>
            <person name="Tunlid A."/>
            <person name="Henrissat B."/>
            <person name="Grigoriev I.V."/>
            <person name="Hibbett D.S."/>
            <person name="Martin F."/>
            <person name="Nordberg H.P."/>
            <person name="Cantor M.N."/>
            <person name="Hua S.X."/>
        </authorList>
    </citation>
    <scope>NUCLEOTIDE SEQUENCE [LARGE SCALE GENOMIC DNA]</scope>
    <source>
        <strain evidence="1 2">Marx 270</strain>
    </source>
</reference>
<sequence length="70" mass="7810">QFPLAPAYATTFNCCQGLTLDAVGINLTRPVFSHGQLYTALSWIHHHKHAQILLCPGAKVTYNIMFLEIL</sequence>
<dbReference type="HOGENOM" id="CLU_001324_11_0_1"/>
<protein>
    <submittedName>
        <fullName evidence="1">Uncharacterized protein</fullName>
    </submittedName>
</protein>
<feature type="non-terminal residue" evidence="1">
    <location>
        <position position="70"/>
    </location>
</feature>
<dbReference type="InterPro" id="IPR027417">
    <property type="entry name" value="P-loop_NTPase"/>
</dbReference>
<accession>A0A0C3MZU7</accession>
<evidence type="ECO:0000313" key="2">
    <source>
        <dbReference type="Proteomes" id="UP000054217"/>
    </source>
</evidence>
<gene>
    <name evidence="1" type="ORF">M404DRAFT_55099</name>
</gene>
<dbReference type="EMBL" id="KN832101">
    <property type="protein sequence ID" value="KIN94374.1"/>
    <property type="molecule type" value="Genomic_DNA"/>
</dbReference>
<dbReference type="STRING" id="870435.A0A0C3MZU7"/>
<keyword evidence="2" id="KW-1185">Reference proteome</keyword>
<feature type="non-terminal residue" evidence="1">
    <location>
        <position position="1"/>
    </location>
</feature>
<reference evidence="2" key="2">
    <citation type="submission" date="2015-01" db="EMBL/GenBank/DDBJ databases">
        <title>Evolutionary Origins and Diversification of the Mycorrhizal Mutualists.</title>
        <authorList>
            <consortium name="DOE Joint Genome Institute"/>
            <consortium name="Mycorrhizal Genomics Consortium"/>
            <person name="Kohler A."/>
            <person name="Kuo A."/>
            <person name="Nagy L.G."/>
            <person name="Floudas D."/>
            <person name="Copeland A."/>
            <person name="Barry K.W."/>
            <person name="Cichocki N."/>
            <person name="Veneault-Fourrey C."/>
            <person name="LaButti K."/>
            <person name="Lindquist E.A."/>
            <person name="Lipzen A."/>
            <person name="Lundell T."/>
            <person name="Morin E."/>
            <person name="Murat C."/>
            <person name="Riley R."/>
            <person name="Ohm R."/>
            <person name="Sun H."/>
            <person name="Tunlid A."/>
            <person name="Henrissat B."/>
            <person name="Grigoriev I.V."/>
            <person name="Hibbett D.S."/>
            <person name="Martin F."/>
        </authorList>
    </citation>
    <scope>NUCLEOTIDE SEQUENCE [LARGE SCALE GENOMIC DNA]</scope>
    <source>
        <strain evidence="2">Marx 270</strain>
    </source>
</reference>
<dbReference type="OrthoDB" id="3353471at2759"/>
<proteinExistence type="predicted"/>
<evidence type="ECO:0000313" key="1">
    <source>
        <dbReference type="EMBL" id="KIN94374.1"/>
    </source>
</evidence>
<dbReference type="AlphaFoldDB" id="A0A0C3MZU7"/>